<dbReference type="Proteomes" id="UP000237246">
    <property type="component" value="Unassembled WGS sequence"/>
</dbReference>
<reference evidence="1 2" key="1">
    <citation type="submission" date="2018-01" db="EMBL/GenBank/DDBJ databases">
        <title>Comparison of the Chinese Bamboo Partridge and Red Junglefowl genome sequences highlights the importance of demography in genome evolution.</title>
        <authorList>
            <person name="Tiley G.P."/>
            <person name="Kimball R.T."/>
            <person name="Braun E.L."/>
            <person name="Burleigh J.G."/>
        </authorList>
    </citation>
    <scope>NUCLEOTIDE SEQUENCE [LARGE SCALE GENOMIC DNA]</scope>
    <source>
        <strain evidence="1">RTK389</strain>
        <tissue evidence="1">Blood</tissue>
    </source>
</reference>
<dbReference type="AlphaFoldDB" id="A0A2P4SG35"/>
<sequence>MAPALLLHAVLLQLTLGPAVVGS</sequence>
<gene>
    <name evidence="1" type="ORF">CIB84_013172</name>
</gene>
<name>A0A2P4SG35_BAMTH</name>
<keyword evidence="2" id="KW-1185">Reference proteome</keyword>
<evidence type="ECO:0000313" key="1">
    <source>
        <dbReference type="EMBL" id="POI23080.1"/>
    </source>
</evidence>
<dbReference type="EMBL" id="PPHD01051993">
    <property type="protein sequence ID" value="POI23080.1"/>
    <property type="molecule type" value="Genomic_DNA"/>
</dbReference>
<comment type="caution">
    <text evidence="1">The sequence shown here is derived from an EMBL/GenBank/DDBJ whole genome shotgun (WGS) entry which is preliminary data.</text>
</comment>
<accession>A0A2P4SG35</accession>
<evidence type="ECO:0000313" key="2">
    <source>
        <dbReference type="Proteomes" id="UP000237246"/>
    </source>
</evidence>
<protein>
    <submittedName>
        <fullName evidence="1">Uncharacterized protein</fullName>
    </submittedName>
</protein>
<proteinExistence type="predicted"/>
<organism evidence="1 2">
    <name type="scientific">Bambusicola thoracicus</name>
    <name type="common">Chinese bamboo-partridge</name>
    <name type="synonym">Perdix thoracica</name>
    <dbReference type="NCBI Taxonomy" id="9083"/>
    <lineage>
        <taxon>Eukaryota</taxon>
        <taxon>Metazoa</taxon>
        <taxon>Chordata</taxon>
        <taxon>Craniata</taxon>
        <taxon>Vertebrata</taxon>
        <taxon>Euteleostomi</taxon>
        <taxon>Archelosauria</taxon>
        <taxon>Archosauria</taxon>
        <taxon>Dinosauria</taxon>
        <taxon>Saurischia</taxon>
        <taxon>Theropoda</taxon>
        <taxon>Coelurosauria</taxon>
        <taxon>Aves</taxon>
        <taxon>Neognathae</taxon>
        <taxon>Galloanserae</taxon>
        <taxon>Galliformes</taxon>
        <taxon>Phasianidae</taxon>
        <taxon>Perdicinae</taxon>
        <taxon>Bambusicola</taxon>
    </lineage>
</organism>